<dbReference type="EMBL" id="MLJW01004097">
    <property type="protein sequence ID" value="OIQ70649.1"/>
    <property type="molecule type" value="Genomic_DNA"/>
</dbReference>
<dbReference type="AlphaFoldDB" id="A0A1J5PGA2"/>
<accession>A0A1J5PGA2</accession>
<reference evidence="1" key="1">
    <citation type="submission" date="2016-10" db="EMBL/GenBank/DDBJ databases">
        <title>Sequence of Gallionella enrichment culture.</title>
        <authorList>
            <person name="Poehlein A."/>
            <person name="Muehling M."/>
            <person name="Daniel R."/>
        </authorList>
    </citation>
    <scope>NUCLEOTIDE SEQUENCE</scope>
</reference>
<name>A0A1J5PGA2_9ZZZZ</name>
<protein>
    <submittedName>
        <fullName evidence="1">Uncharacterized protein</fullName>
    </submittedName>
</protein>
<gene>
    <name evidence="1" type="ORF">GALL_477340</name>
</gene>
<comment type="caution">
    <text evidence="1">The sequence shown here is derived from an EMBL/GenBank/DDBJ whole genome shotgun (WGS) entry which is preliminary data.</text>
</comment>
<sequence>MHFNAAAASTPSGAPPEPIYMSMPVIAASAQWITPATSPSVISRIAAPVARTSAINASWRGRSRIHTVMSDAAQPLAFASAATRSDGLMLSVTVSTA</sequence>
<organism evidence="1">
    <name type="scientific">mine drainage metagenome</name>
    <dbReference type="NCBI Taxonomy" id="410659"/>
    <lineage>
        <taxon>unclassified sequences</taxon>
        <taxon>metagenomes</taxon>
        <taxon>ecological metagenomes</taxon>
    </lineage>
</organism>
<proteinExistence type="predicted"/>
<evidence type="ECO:0000313" key="1">
    <source>
        <dbReference type="EMBL" id="OIQ70649.1"/>
    </source>
</evidence>